<feature type="region of interest" description="Disordered" evidence="2">
    <location>
        <begin position="2856"/>
        <end position="2881"/>
    </location>
</feature>
<feature type="region of interest" description="Disordered" evidence="2">
    <location>
        <begin position="102"/>
        <end position="227"/>
    </location>
</feature>
<dbReference type="Gene3D" id="2.130.10.10">
    <property type="entry name" value="YVTN repeat-like/Quinoprotein amine dehydrogenase"/>
    <property type="match status" value="1"/>
</dbReference>
<proteinExistence type="inferred from homology"/>
<feature type="compositionally biased region" description="Low complexity" evidence="2">
    <location>
        <begin position="1995"/>
        <end position="2013"/>
    </location>
</feature>
<name>A0A5A8EFA1_CAFRO</name>
<reference evidence="4 5" key="1">
    <citation type="submission" date="2019-07" db="EMBL/GenBank/DDBJ databases">
        <title>Genomes of Cafeteria roenbergensis.</title>
        <authorList>
            <person name="Fischer M.G."/>
            <person name="Hackl T."/>
            <person name="Roman M."/>
        </authorList>
    </citation>
    <scope>NUCLEOTIDE SEQUENCE [LARGE SCALE GENOMIC DNA]</scope>
    <source>
        <strain evidence="4 5">E4-10P</strain>
    </source>
</reference>
<evidence type="ECO:0000313" key="4">
    <source>
        <dbReference type="EMBL" id="KAA0176212.1"/>
    </source>
</evidence>
<dbReference type="OrthoDB" id="289913at2759"/>
<feature type="region of interest" description="Disordered" evidence="2">
    <location>
        <begin position="2608"/>
        <end position="2627"/>
    </location>
</feature>
<feature type="compositionally biased region" description="Basic and acidic residues" evidence="2">
    <location>
        <begin position="188"/>
        <end position="200"/>
    </location>
</feature>
<comment type="similarity">
    <text evidence="1">Belongs to the VPS8 family.</text>
</comment>
<feature type="region of interest" description="Disordered" evidence="2">
    <location>
        <begin position="1698"/>
        <end position="1734"/>
    </location>
</feature>
<feature type="compositionally biased region" description="Acidic residues" evidence="2">
    <location>
        <begin position="919"/>
        <end position="939"/>
    </location>
</feature>
<feature type="compositionally biased region" description="Gly residues" evidence="2">
    <location>
        <begin position="1936"/>
        <end position="1958"/>
    </location>
</feature>
<feature type="region of interest" description="Disordered" evidence="2">
    <location>
        <begin position="2955"/>
        <end position="2992"/>
    </location>
</feature>
<dbReference type="GO" id="GO:0030897">
    <property type="term" value="C:HOPS complex"/>
    <property type="evidence" value="ECO:0007669"/>
    <property type="project" value="TreeGrafter"/>
</dbReference>
<feature type="compositionally biased region" description="Gly residues" evidence="2">
    <location>
        <begin position="1535"/>
        <end position="1545"/>
    </location>
</feature>
<feature type="compositionally biased region" description="Basic and acidic residues" evidence="2">
    <location>
        <begin position="2411"/>
        <end position="2423"/>
    </location>
</feature>
<dbReference type="PANTHER" id="PTHR12616:SF8">
    <property type="entry name" value="VACUOLAR PROTEIN SORTING-ASSOCIATED PROTEIN 8 HOMOLOG"/>
    <property type="match status" value="1"/>
</dbReference>
<evidence type="ECO:0000313" key="5">
    <source>
        <dbReference type="Proteomes" id="UP000322899"/>
    </source>
</evidence>
<feature type="region of interest" description="Disordered" evidence="2">
    <location>
        <begin position="823"/>
        <end position="846"/>
    </location>
</feature>
<feature type="domain" description="Vacuolar protein sorting-associated protein 8 central" evidence="3">
    <location>
        <begin position="1350"/>
        <end position="1536"/>
    </location>
</feature>
<feature type="region of interest" description="Disordered" evidence="2">
    <location>
        <begin position="385"/>
        <end position="426"/>
    </location>
</feature>
<feature type="region of interest" description="Disordered" evidence="2">
    <location>
        <begin position="1452"/>
        <end position="1482"/>
    </location>
</feature>
<feature type="region of interest" description="Disordered" evidence="2">
    <location>
        <begin position="1995"/>
        <end position="2035"/>
    </location>
</feature>
<protein>
    <recommendedName>
        <fullName evidence="3">Vacuolar protein sorting-associated protein 8 central domain-containing protein</fullName>
    </recommendedName>
</protein>
<evidence type="ECO:0000259" key="3">
    <source>
        <dbReference type="Pfam" id="PF12816"/>
    </source>
</evidence>
<feature type="compositionally biased region" description="Basic and acidic residues" evidence="2">
    <location>
        <begin position="1097"/>
        <end position="1107"/>
    </location>
</feature>
<feature type="region of interest" description="Disordered" evidence="2">
    <location>
        <begin position="2411"/>
        <end position="2435"/>
    </location>
</feature>
<dbReference type="GO" id="GO:0034058">
    <property type="term" value="P:endosomal vesicle fusion"/>
    <property type="evidence" value="ECO:0007669"/>
    <property type="project" value="TreeGrafter"/>
</dbReference>
<feature type="compositionally biased region" description="Low complexity" evidence="2">
    <location>
        <begin position="1698"/>
        <end position="1708"/>
    </location>
</feature>
<organism evidence="4 5">
    <name type="scientific">Cafeteria roenbergensis</name>
    <name type="common">Marine flagellate</name>
    <dbReference type="NCBI Taxonomy" id="33653"/>
    <lineage>
        <taxon>Eukaryota</taxon>
        <taxon>Sar</taxon>
        <taxon>Stramenopiles</taxon>
        <taxon>Bigyra</taxon>
        <taxon>Opalozoa</taxon>
        <taxon>Bicosoecida</taxon>
        <taxon>Cafeteriaceae</taxon>
        <taxon>Cafeteria</taxon>
    </lineage>
</organism>
<dbReference type="PANTHER" id="PTHR12616">
    <property type="entry name" value="VACUOLAR PROTEIN SORTING VPS41"/>
    <property type="match status" value="1"/>
</dbReference>
<feature type="compositionally biased region" description="Acidic residues" evidence="2">
    <location>
        <begin position="28"/>
        <end position="45"/>
    </location>
</feature>
<evidence type="ECO:0000256" key="1">
    <source>
        <dbReference type="ARBA" id="ARBA00009422"/>
    </source>
</evidence>
<feature type="compositionally biased region" description="Polar residues" evidence="2">
    <location>
        <begin position="1459"/>
        <end position="1468"/>
    </location>
</feature>
<dbReference type="Pfam" id="PF12816">
    <property type="entry name" value="TPR_Vps8"/>
    <property type="match status" value="1"/>
</dbReference>
<comment type="caution">
    <text evidence="4">The sequence shown here is derived from an EMBL/GenBank/DDBJ whole genome shotgun (WGS) entry which is preliminary data.</text>
</comment>
<sequence>MSSPRSTEDDDVGMQADDVDAILQDIDLASDDGGDGDGSGDDGDVDAMLASIEGASRGGAGISAGLRSELQQHELDAVESRRGEQAASDDAMIGEALALADATSQAVEGERKAAAAAQRGSDGAEQAGAWQDGKAVPSALPEDSARPGSSLGCHEGGAGASAELGHDDGDSMGDDDDDDDDDDDEALADPKAKRLDELRSRLRQTRRMAEQVQGGDDGVDPQGPLFDGEGLDPAEQASLEMEGVLDDIELLMRELAGGAGADVAGLERAMRGGRGRRFSATSFGSGEGAAGDEYASLASAAGLMLGRRMPSRGGTSDDEEDADSLASEFRIGNILRDFAGSDSDASEDADLAEELLRRLAAGDGFAGRDAAPGDTAGGLSKEALEAVERSRAKRAAGSGAGGGGGAKRRGLAGLDGGGEEAAPPSDRAYAVRQLEAARAAARVVTGWHRRERLPVFGLSINARPRPAPPGPRSGVFVIVADDRSGPRTVARRPDADPESLGIAGDALGWSGPSSGADVASGEEAGAMRILSVPAVSEALSRSVAAGARGAGAPICVHAVGRLLVVGTTHGAALVFDSVSGTGLGVLVPSSAASRAGEQSPAATAVRLSSKADHLAVGYASGRVAVWALSLARARPGRRDGDSQPAAQRSGVQLLAKEVRVMDDLHEQPVARLGCSSSERGALELWSADRSGLLFVCSLAYRSILTTWSVTPQRILDRSKIGPILDAADVDTAACAPAVPADASADASSAAMAAAAAAGPPAGLRVVAAADRILAVASSKATFLLSRSRGWLTLCVWPRPPTAAPDALPVHAWTIGRVAGTRAGILGSRRRPPPGSQRGSAPRDAGFLPGVGFDAPVLARAWGRTVQLLQAQPPDGWPAAYCRHPPSGGRKRRQGAGRGHGDGGDGDGPADGDVSSGSDGDGDQEGGSDADDKDDDEDDDAAVRGARRRGRGGAPEQSPSTSQRSSPRLPGRAGRDAPPPGSPSKRRGGAAGGGSSAAGGSARERSSPARPGADSLAGAFLSSSSRDEEAAERLSFVVTDELEAPCAVLALAWVQPSLLAIFCKDTAVTFMDTATMQEVDAKSLRSLRIACSQVPLPRTDEAGSKGDRAAAAAAAGGRAAGGPPTAPSFAHTIVPRESPSDSGELLVLGTSALTKAVVQDWRERVNALMSAEELLPALTLAMLHHSAVRAESLARTRQLERVARALRASGARLTGELAPASLARRLAEPVDQSVQDSVEGVLVSFVERSHADLDDRGSKLETQRAEARAAAAAAARPADGPGADIDADPADRARAAAAVREVARSSERLDAHWRRLAEACTEFCVAVGSTRLLFGGVFARFAASGRAGWLLDTLEPYIMAGRLKALPPAVLQQWIAHCDAAGRTDAVQRCLVKLLPRDASAASPGALSLDSDSAVHLTARHGLWTAAVAVHNRNLDDPVAPVDLLLCASTPSHPHAATQLGPSDPTSAPMSAPLSGAGAEARTTRADVGRQLLLYLRWTLEGRSFPEGAPSRWARSRRGPLLRALLEENPPQAPPGGVGATGGRAGAGDASRQRESRRGRQFPDVPQSVLEGSVPLAVTGSHAEEETGVGGAAGASGPTSAGASVAAVSDADADAARRSEAMLVSTLALSRGRRAIEELYDACPRLRYPRLAVLSLVDLRTLLFLLQPWAEGTAQDASVAEDEEDDDLRLGQDADAALGADADQQSGADGADRDAGGASSDTDSSACMGSDDSETEGLWNAVDTVVAAMREAMAAASSAGAGAAAGGTGARSTALEGAGDDAGRRARAVVDASRGGVSERAAAAAKERARFVGPGARRVALSAARAVSLAEARERRRAERLESALAASRSGGSAGDADRSEAGAEAAAAAKPASGEAGSLPAGMARAATRRARNADAAATAAKARARGLVHATSRMGVLLSRFRRRAEEAGAVGALGIPGGGGGGGGGGSGGGGGGGGSSASSVVLLPHSAAGSVRGAFSGPGSVLSRVFTGRSAAQSSAPSAGGRRGVAGAPPELAARSGPASSSFEARRRQRQAAASALPSPAAVLAAIVEGLLPLAPPPGTAADLHSAASGAGAGTDAGAGFGGRAGPGGAAGSAGGGKHVLVAVPASAAGADASGAAGAAAGMSRPLLSAAAADSLFLFLARVAVSDHASAASLDPKVAESVLRHLVLTTCAPSVAGAADAGAADSRAALLRLRRARATPAARALRRRQRLLVRLLRRHPPSPELAEELLPAAEQNRLHRVSVALHAGLGQLDLAVRAYLSDPNPAWCARVFRFVRREWRRASKTLAQATAEAAAARADGHGSTGAGAPAAAGAWAAGAPRGGSLLGTAGPGAAAASPEAAEARDHLRLLRQAVESELPRLVRADAEQAAVLAVWMLPREQDLHHVWSRLEEEPELLMRLMGKVVDSDVQRRDQQQREEAGAAGVEGHPRGGAAPASSFGILAAPGAYGSGYAADGSASASGGGGGGGGGADVAQEEQLCADTTVADALRHRGVVPGPDTHLGYLQLLVRLRPRRVYSYLRSTDACRSSEALAEVSGRPEVADANAYLLERLARRQEALDLVAQTLRTQLEALRKAATSFARASRLGLTEEAQRARALREAGLVDDRGSASAGEGGPASAGGGAAPALGATAAASMADDGSGAGGGMAAVEEADAALARLARRIASECEATSKAARAVARVLRFSLHMCARASRAKAAEAPSLWFDLMGALADRERDMLRRRRPVPGASRAELELQRGGGSVSLARAGEAASAALQAAANNLGLLAAAQCAADAHSRTLGAMQRHLPLQEVLQRVLSQHETARFGRHRSLVVSMVANQRFETDLRRAATRLLAADVFSVSKAFFQAASRPVKPARAGGRGGAAAAEDGDDNGSAAGRRRASTLAMARGRAGTIAARGDVPELLDDPDDGFDEALLAEDQMTAGLARLDAQRRARVADAPLINVQRQLRHAPGTANVSSLKLHCGPPRRRDGAAARQQRREQMMSAAARR</sequence>
<feature type="region of interest" description="Disordered" evidence="2">
    <location>
        <begin position="1"/>
        <end position="46"/>
    </location>
</feature>
<feature type="region of interest" description="Disordered" evidence="2">
    <location>
        <begin position="1526"/>
        <end position="1601"/>
    </location>
</feature>
<feature type="region of interest" description="Disordered" evidence="2">
    <location>
        <begin position="1759"/>
        <end position="1783"/>
    </location>
</feature>
<feature type="region of interest" description="Disordered" evidence="2">
    <location>
        <begin position="1842"/>
        <end position="1890"/>
    </location>
</feature>
<dbReference type="InterPro" id="IPR015943">
    <property type="entry name" value="WD40/YVTN_repeat-like_dom_sf"/>
</dbReference>
<dbReference type="GO" id="GO:0006623">
    <property type="term" value="P:protein targeting to vacuole"/>
    <property type="evidence" value="ECO:0007669"/>
    <property type="project" value="InterPro"/>
</dbReference>
<dbReference type="Pfam" id="PF23410">
    <property type="entry name" value="Beta-prop_VPS8"/>
    <property type="match status" value="1"/>
</dbReference>
<feature type="region of interest" description="Disordered" evidence="2">
    <location>
        <begin position="1096"/>
        <end position="1123"/>
    </location>
</feature>
<dbReference type="InterPro" id="IPR045111">
    <property type="entry name" value="Vps41/Vps8"/>
</dbReference>
<feature type="compositionally biased region" description="Low complexity" evidence="2">
    <location>
        <begin position="956"/>
        <end position="971"/>
    </location>
</feature>
<dbReference type="InterPro" id="IPR025941">
    <property type="entry name" value="Vps8_central_dom"/>
</dbReference>
<dbReference type="Proteomes" id="UP000322899">
    <property type="component" value="Unassembled WGS sequence"/>
</dbReference>
<feature type="region of interest" description="Disordered" evidence="2">
    <location>
        <begin position="872"/>
        <end position="1023"/>
    </location>
</feature>
<feature type="compositionally biased region" description="Acidic residues" evidence="2">
    <location>
        <begin position="8"/>
        <end position="20"/>
    </location>
</feature>
<evidence type="ECO:0000256" key="2">
    <source>
        <dbReference type="SAM" id="MobiDB-lite"/>
    </source>
</evidence>
<feature type="compositionally biased region" description="Gly residues" evidence="2">
    <location>
        <begin position="2616"/>
        <end position="2627"/>
    </location>
</feature>
<feature type="compositionally biased region" description="Low complexity" evidence="2">
    <location>
        <begin position="1862"/>
        <end position="1878"/>
    </location>
</feature>
<feature type="compositionally biased region" description="Acidic residues" evidence="2">
    <location>
        <begin position="170"/>
        <end position="187"/>
    </location>
</feature>
<feature type="compositionally biased region" description="Low complexity" evidence="2">
    <location>
        <begin position="1715"/>
        <end position="1725"/>
    </location>
</feature>
<dbReference type="EMBL" id="VLTO01000009">
    <property type="protein sequence ID" value="KAA0176212.1"/>
    <property type="molecule type" value="Genomic_DNA"/>
</dbReference>
<gene>
    <name evidence="4" type="ORF">FNF27_02269</name>
</gene>
<feature type="region of interest" description="Disordered" evidence="2">
    <location>
        <begin position="1933"/>
        <end position="1959"/>
    </location>
</feature>
<accession>A0A5A8EFA1</accession>
<dbReference type="GO" id="GO:0005770">
    <property type="term" value="C:late endosome"/>
    <property type="evidence" value="ECO:0007669"/>
    <property type="project" value="TreeGrafter"/>
</dbReference>
<feature type="compositionally biased region" description="Basic and acidic residues" evidence="2">
    <location>
        <begin position="2970"/>
        <end position="2984"/>
    </location>
</feature>